<dbReference type="AlphaFoldDB" id="A0A5C6ZSG5"/>
<dbReference type="SUPFAM" id="SSF49785">
    <property type="entry name" value="Galactose-binding domain-like"/>
    <property type="match status" value="1"/>
</dbReference>
<evidence type="ECO:0000259" key="2">
    <source>
        <dbReference type="Pfam" id="PF08547"/>
    </source>
</evidence>
<comment type="similarity">
    <text evidence="1">Belongs to the CIA30 family.</text>
</comment>
<dbReference type="PANTHER" id="PTHR13194:SF19">
    <property type="entry name" value="NAD(P)-BINDING ROSSMANN-FOLD SUPERFAMILY PROTEIN"/>
    <property type="match status" value="1"/>
</dbReference>
<feature type="domain" description="NADH:ubiquinone oxidoreductase intermediate-associated protein 30" evidence="2">
    <location>
        <begin position="7"/>
        <end position="157"/>
    </location>
</feature>
<dbReference type="InterPro" id="IPR008979">
    <property type="entry name" value="Galactose-bd-like_sf"/>
</dbReference>
<dbReference type="Gene3D" id="2.60.120.430">
    <property type="entry name" value="Galactose-binding lectin"/>
    <property type="match status" value="1"/>
</dbReference>
<dbReference type="InterPro" id="IPR013857">
    <property type="entry name" value="NADH-UbQ_OxRdtase-assoc_prot30"/>
</dbReference>
<dbReference type="PANTHER" id="PTHR13194">
    <property type="entry name" value="COMPLEX I INTERMEDIATE-ASSOCIATED PROTEIN 30"/>
    <property type="match status" value="1"/>
</dbReference>
<dbReference type="Proteomes" id="UP000321367">
    <property type="component" value="Unassembled WGS sequence"/>
</dbReference>
<gene>
    <name evidence="3" type="ORF">ES724_13030</name>
</gene>
<evidence type="ECO:0000256" key="1">
    <source>
        <dbReference type="ARBA" id="ARBA00007884"/>
    </source>
</evidence>
<protein>
    <submittedName>
        <fullName evidence="3">CIA30 family protein</fullName>
    </submittedName>
</protein>
<accession>A0A5C6ZSG5</accession>
<reference evidence="3 4" key="1">
    <citation type="submission" date="2019-08" db="EMBL/GenBank/DDBJ databases">
        <title>Genome sequence of Gillisia hiemivivida IC154 (type strain).</title>
        <authorList>
            <person name="Bowman J.P."/>
        </authorList>
    </citation>
    <scope>NUCLEOTIDE SEQUENCE [LARGE SCALE GENOMIC DNA]</scope>
    <source>
        <strain evidence="3 4">IC154</strain>
    </source>
</reference>
<proteinExistence type="inferred from homology"/>
<dbReference type="Pfam" id="PF08547">
    <property type="entry name" value="CIA30"/>
    <property type="match status" value="1"/>
</dbReference>
<keyword evidence="4" id="KW-1185">Reference proteome</keyword>
<evidence type="ECO:0000313" key="4">
    <source>
        <dbReference type="Proteomes" id="UP000321367"/>
    </source>
</evidence>
<sequence length="163" mass="18618">MQTATIFDFNNKADITNWNIVDDVVMGGKSSGNFYLNKEGHGVFEGRVSLENNGGFSSLRYDFNEISTKSYSKIVIKIKGDGKSYQFRVKSKSADYYSYVTSFNTSKDWETIELQLSDMYPAFRGRDLDMPNYDKESIEEIAFLIGNNKAETFKLEIESIVLK</sequence>
<evidence type="ECO:0000313" key="3">
    <source>
        <dbReference type="EMBL" id="TXD92716.1"/>
    </source>
</evidence>
<organism evidence="3 4">
    <name type="scientific">Gillisia hiemivivida</name>
    <dbReference type="NCBI Taxonomy" id="291190"/>
    <lineage>
        <taxon>Bacteria</taxon>
        <taxon>Pseudomonadati</taxon>
        <taxon>Bacteroidota</taxon>
        <taxon>Flavobacteriia</taxon>
        <taxon>Flavobacteriales</taxon>
        <taxon>Flavobacteriaceae</taxon>
        <taxon>Gillisia</taxon>
    </lineage>
</organism>
<dbReference type="EMBL" id="VORY01000018">
    <property type="protein sequence ID" value="TXD92716.1"/>
    <property type="molecule type" value="Genomic_DNA"/>
</dbReference>
<name>A0A5C6ZSG5_9FLAO</name>
<comment type="caution">
    <text evidence="3">The sequence shown here is derived from an EMBL/GenBank/DDBJ whole genome shotgun (WGS) entry which is preliminary data.</text>
</comment>
<dbReference type="InterPro" id="IPR039131">
    <property type="entry name" value="NDUFAF1"/>
</dbReference>
<dbReference type="OrthoDB" id="442188at2"/>